<proteinExistence type="predicted"/>
<dbReference type="Gene3D" id="1.10.287.110">
    <property type="entry name" value="DnaJ domain"/>
    <property type="match status" value="1"/>
</dbReference>
<dbReference type="Proteomes" id="UP000030748">
    <property type="component" value="Unassembled WGS sequence"/>
</dbReference>
<protein>
    <recommendedName>
        <fullName evidence="1">J domain-containing protein</fullName>
    </recommendedName>
</protein>
<reference evidence="2 3" key="1">
    <citation type="journal article" date="2013" name="Proc. Natl. Acad. Sci. U.S.A.">
        <title>Fine-scale variation in meiotic recombination in Mimulus inferred from population shotgun sequencing.</title>
        <authorList>
            <person name="Hellsten U."/>
            <person name="Wright K.M."/>
            <person name="Jenkins J."/>
            <person name="Shu S."/>
            <person name="Yuan Y."/>
            <person name="Wessler S.R."/>
            <person name="Schmutz J."/>
            <person name="Willis J.H."/>
            <person name="Rokhsar D.S."/>
        </authorList>
    </citation>
    <scope>NUCLEOTIDE SEQUENCE [LARGE SCALE GENOMIC DNA]</scope>
    <source>
        <strain evidence="3">cv. DUN x IM62</strain>
    </source>
</reference>
<dbReference type="STRING" id="4155.A0A022RD08"/>
<dbReference type="PANTHER" id="PTHR44240">
    <property type="entry name" value="DNAJ DOMAIN (PROKARYOTIC HEAT SHOCK PROTEIN)-RELATED"/>
    <property type="match status" value="1"/>
</dbReference>
<dbReference type="OMA" id="HEFIKVH"/>
<keyword evidence="3" id="KW-1185">Reference proteome</keyword>
<evidence type="ECO:0000259" key="1">
    <source>
        <dbReference type="PROSITE" id="PS50076"/>
    </source>
</evidence>
<dbReference type="GO" id="GO:0009507">
    <property type="term" value="C:chloroplast"/>
    <property type="evidence" value="ECO:0000318"/>
    <property type="project" value="GO_Central"/>
</dbReference>
<dbReference type="EMBL" id="KI630592">
    <property type="protein sequence ID" value="EYU36790.1"/>
    <property type="molecule type" value="Genomic_DNA"/>
</dbReference>
<sequence>MAATSFSISNNQSIGRRFSAVLHSPGHRTLRRNQLRFSASYTTADRTCQAARQTASLYQVLGVQTGATCQEIKSAYRKLARVLHPDVASVGPEGDTSAAEKFIQVHAAYATLSDPEKRMVYDSSLFRQRRRTAGPCYSELTRRGQTWETDQCW</sequence>
<name>A0A022RD08_ERYGU</name>
<evidence type="ECO:0000313" key="2">
    <source>
        <dbReference type="EMBL" id="EYU36790.1"/>
    </source>
</evidence>
<evidence type="ECO:0000313" key="3">
    <source>
        <dbReference type="Proteomes" id="UP000030748"/>
    </source>
</evidence>
<dbReference type="InterPro" id="IPR036869">
    <property type="entry name" value="J_dom_sf"/>
</dbReference>
<gene>
    <name evidence="2" type="ORF">MIMGU_mgv1a015569mg</name>
</gene>
<dbReference type="Pfam" id="PF00226">
    <property type="entry name" value="DnaJ"/>
    <property type="match status" value="1"/>
</dbReference>
<dbReference type="InterPro" id="IPR052276">
    <property type="entry name" value="Diphthamide-biosynth_chaperone"/>
</dbReference>
<dbReference type="eggNOG" id="KOG0712">
    <property type="taxonomic scope" value="Eukaryota"/>
</dbReference>
<dbReference type="PhylomeDB" id="A0A022RD08"/>
<dbReference type="AlphaFoldDB" id="A0A022RD08"/>
<dbReference type="PRINTS" id="PR00625">
    <property type="entry name" value="JDOMAIN"/>
</dbReference>
<dbReference type="SUPFAM" id="SSF46565">
    <property type="entry name" value="Chaperone J-domain"/>
    <property type="match status" value="1"/>
</dbReference>
<dbReference type="OrthoDB" id="445556at2759"/>
<dbReference type="PROSITE" id="PS50076">
    <property type="entry name" value="DNAJ_2"/>
    <property type="match status" value="1"/>
</dbReference>
<dbReference type="PANTHER" id="PTHR44240:SF22">
    <property type="entry name" value="CHAPERONE PROTEIN DNAJ 11, CHLOROPLASTIC-LIKE"/>
    <property type="match status" value="1"/>
</dbReference>
<organism evidence="2 3">
    <name type="scientific">Erythranthe guttata</name>
    <name type="common">Yellow monkey flower</name>
    <name type="synonym">Mimulus guttatus</name>
    <dbReference type="NCBI Taxonomy" id="4155"/>
    <lineage>
        <taxon>Eukaryota</taxon>
        <taxon>Viridiplantae</taxon>
        <taxon>Streptophyta</taxon>
        <taxon>Embryophyta</taxon>
        <taxon>Tracheophyta</taxon>
        <taxon>Spermatophyta</taxon>
        <taxon>Magnoliopsida</taxon>
        <taxon>eudicotyledons</taxon>
        <taxon>Gunneridae</taxon>
        <taxon>Pentapetalae</taxon>
        <taxon>asterids</taxon>
        <taxon>lamiids</taxon>
        <taxon>Lamiales</taxon>
        <taxon>Phrymaceae</taxon>
        <taxon>Erythranthe</taxon>
    </lineage>
</organism>
<feature type="domain" description="J" evidence="1">
    <location>
        <begin position="56"/>
        <end position="125"/>
    </location>
</feature>
<dbReference type="CDD" id="cd06257">
    <property type="entry name" value="DnaJ"/>
    <property type="match status" value="1"/>
</dbReference>
<dbReference type="KEGG" id="egt:105959584"/>
<dbReference type="InterPro" id="IPR001623">
    <property type="entry name" value="DnaJ_domain"/>
</dbReference>
<dbReference type="SMART" id="SM00271">
    <property type="entry name" value="DnaJ"/>
    <property type="match status" value="1"/>
</dbReference>
<dbReference type="PROSITE" id="PS00636">
    <property type="entry name" value="DNAJ_1"/>
    <property type="match status" value="1"/>
</dbReference>
<dbReference type="InterPro" id="IPR018253">
    <property type="entry name" value="DnaJ_domain_CS"/>
</dbReference>
<accession>A0A022RD08</accession>